<evidence type="ECO:0000256" key="5">
    <source>
        <dbReference type="SAM" id="MobiDB-lite"/>
    </source>
</evidence>
<dbReference type="Pfam" id="PF08014">
    <property type="entry name" value="MATCAP"/>
    <property type="match status" value="1"/>
</dbReference>
<feature type="region of interest" description="Disordered" evidence="5">
    <location>
        <begin position="48"/>
        <end position="80"/>
    </location>
</feature>
<dbReference type="PANTHER" id="PTHR31817:SF0">
    <property type="entry name" value="CHROMOSOME UNDETERMINED SCAFFOLD_67, WHOLE GENOME SHOTGUN SEQUENCE"/>
    <property type="match status" value="1"/>
</dbReference>
<dbReference type="Proteomes" id="UP000054937">
    <property type="component" value="Unassembled WGS sequence"/>
</dbReference>
<comment type="caution">
    <text evidence="6">The sequence shown here is derived from an EMBL/GenBank/DDBJ whole genome shotgun (WGS) entry which is preliminary data.</text>
</comment>
<comment type="cofactor">
    <cofactor evidence="1">
        <name>Zn(2+)</name>
        <dbReference type="ChEBI" id="CHEBI:29105"/>
    </cofactor>
</comment>
<feature type="compositionally biased region" description="Polar residues" evidence="5">
    <location>
        <begin position="48"/>
        <end position="57"/>
    </location>
</feature>
<feature type="compositionally biased region" description="Low complexity" evidence="5">
    <location>
        <begin position="18"/>
        <end position="27"/>
    </location>
</feature>
<keyword evidence="7" id="KW-1185">Reference proteome</keyword>
<keyword evidence="4" id="KW-0482">Metalloprotease</keyword>
<dbReference type="SMART" id="SM01154">
    <property type="entry name" value="DUF1704"/>
    <property type="match status" value="1"/>
</dbReference>
<dbReference type="OrthoDB" id="449345at2759"/>
<dbReference type="PANTHER" id="PTHR31817">
    <property type="match status" value="1"/>
</dbReference>
<feature type="compositionally biased region" description="Basic and acidic residues" evidence="5">
    <location>
        <begin position="217"/>
        <end position="227"/>
    </location>
</feature>
<dbReference type="AlphaFoldDB" id="A0A0V0QGV3"/>
<reference evidence="6 7" key="1">
    <citation type="journal article" date="2015" name="Sci. Rep.">
        <title>Genome of the facultative scuticociliatosis pathogen Pseudocohnilembus persalinus provides insight into its virulence through horizontal gene transfer.</title>
        <authorList>
            <person name="Xiong J."/>
            <person name="Wang G."/>
            <person name="Cheng J."/>
            <person name="Tian M."/>
            <person name="Pan X."/>
            <person name="Warren A."/>
            <person name="Jiang C."/>
            <person name="Yuan D."/>
            <person name="Miao W."/>
        </authorList>
    </citation>
    <scope>NUCLEOTIDE SEQUENCE [LARGE SCALE GENOMIC DNA]</scope>
    <source>
        <strain evidence="6">36N120E</strain>
    </source>
</reference>
<feature type="region of interest" description="Disordered" evidence="5">
    <location>
        <begin position="209"/>
        <end position="236"/>
    </location>
</feature>
<dbReference type="GO" id="GO:0008237">
    <property type="term" value="F:metallopeptidase activity"/>
    <property type="evidence" value="ECO:0007669"/>
    <property type="project" value="UniProtKB-KW"/>
</dbReference>
<sequence>MFAKNKNAKENGNKQQTNSNQNLDISNQDSQQNSQLFLDQIFEKYQPNNSKQFGNFQNRRLNSNNSKRSHSVQKRKNSTDELFFSNLKKQGLNQNSQSNLNKEITIKQQNTVQTERDFSQEKFNQQQLQEINTNGSKKNIQQIKQTGGIYSSPVKKSQIQQGEYSNNISNNNFNNNQQNGQTGIYNLSQSNQKNSTLLQLTPSTLGIIKEKRGKTKQTKEGKDYGESKKKKGEKKEKKLKMTQLKELKPLNLEQEKKIFFEKNGQYNPSFLYASTDIQFSILNPHTKLMNLAVKIMSAVLADYKTEEEYNIQEGGRLITQEETHQAFEKYIKELEIQDLISFEFSENTISPTTCVHNNVEGLSKVVIGLPIRYRLNRISGVLNHEIGTHFLRKFNDKQQKWHKNRKKYDLEVHSKVEEGLASVNQLYELALDPNKKPYLFKAALHYYASVQASNLSFQDLYQDLEKYIKNPEDRWKECVRVKRGVGDTSQKMGQYKDQIYLRGAVKILQNIDKINFTNLHAGKITVKDCIRLTEKNQFNLDKLKMPYFINDMQKYKKALERIADVNFIK</sequence>
<dbReference type="GO" id="GO:0006508">
    <property type="term" value="P:proteolysis"/>
    <property type="evidence" value="ECO:0007669"/>
    <property type="project" value="UniProtKB-KW"/>
</dbReference>
<feature type="region of interest" description="Disordered" evidence="5">
    <location>
        <begin position="1"/>
        <end position="27"/>
    </location>
</feature>
<gene>
    <name evidence="6" type="ORF">PPERSA_01318</name>
</gene>
<dbReference type="InParanoid" id="A0A0V0QGV3"/>
<evidence type="ECO:0000313" key="7">
    <source>
        <dbReference type="Proteomes" id="UP000054937"/>
    </source>
</evidence>
<protein>
    <recommendedName>
        <fullName evidence="8">DUF1704 domain-containing protein</fullName>
    </recommendedName>
</protein>
<keyword evidence="2" id="KW-0645">Protease</keyword>
<evidence type="ECO:0000313" key="6">
    <source>
        <dbReference type="EMBL" id="KRX01415.1"/>
    </source>
</evidence>
<name>A0A0V0QGV3_PSEPJ</name>
<evidence type="ECO:0000256" key="4">
    <source>
        <dbReference type="ARBA" id="ARBA00023049"/>
    </source>
</evidence>
<evidence type="ECO:0000256" key="3">
    <source>
        <dbReference type="ARBA" id="ARBA00022801"/>
    </source>
</evidence>
<dbReference type="EMBL" id="LDAU01000170">
    <property type="protein sequence ID" value="KRX01415.1"/>
    <property type="molecule type" value="Genomic_DNA"/>
</dbReference>
<proteinExistence type="predicted"/>
<evidence type="ECO:0008006" key="8">
    <source>
        <dbReference type="Google" id="ProtNLM"/>
    </source>
</evidence>
<evidence type="ECO:0000256" key="1">
    <source>
        <dbReference type="ARBA" id="ARBA00001947"/>
    </source>
</evidence>
<evidence type="ECO:0000256" key="2">
    <source>
        <dbReference type="ARBA" id="ARBA00022670"/>
    </source>
</evidence>
<accession>A0A0V0QGV3</accession>
<keyword evidence="3" id="KW-0378">Hydrolase</keyword>
<organism evidence="6 7">
    <name type="scientific">Pseudocohnilembus persalinus</name>
    <name type="common">Ciliate</name>
    <dbReference type="NCBI Taxonomy" id="266149"/>
    <lineage>
        <taxon>Eukaryota</taxon>
        <taxon>Sar</taxon>
        <taxon>Alveolata</taxon>
        <taxon>Ciliophora</taxon>
        <taxon>Intramacronucleata</taxon>
        <taxon>Oligohymenophorea</taxon>
        <taxon>Scuticociliatia</taxon>
        <taxon>Philasterida</taxon>
        <taxon>Pseudocohnilembidae</taxon>
        <taxon>Pseudocohnilembus</taxon>
    </lineage>
</organism>
<dbReference type="InterPro" id="IPR012548">
    <property type="entry name" value="MATCAP"/>
</dbReference>
<feature type="compositionally biased region" description="Basic residues" evidence="5">
    <location>
        <begin position="67"/>
        <end position="76"/>
    </location>
</feature>
<dbReference type="FunCoup" id="A0A0V0QGV3">
    <property type="interactions" value="2"/>
</dbReference>